<name>A0ABX2ED47_9BURK</name>
<comment type="caution">
    <text evidence="1">The sequence shown here is derived from an EMBL/GenBank/DDBJ whole genome shotgun (WGS) entry which is preliminary data.</text>
</comment>
<dbReference type="SUPFAM" id="SSF51120">
    <property type="entry name" value="beta-Roll"/>
    <property type="match status" value="1"/>
</dbReference>
<dbReference type="InterPro" id="IPR001343">
    <property type="entry name" value="Hemolysn_Ca-bd"/>
</dbReference>
<evidence type="ECO:0000313" key="1">
    <source>
        <dbReference type="EMBL" id="NRF65860.1"/>
    </source>
</evidence>
<dbReference type="Proteomes" id="UP000737171">
    <property type="component" value="Unassembled WGS sequence"/>
</dbReference>
<protein>
    <submittedName>
        <fullName evidence="1">Calcium-binding protein</fullName>
    </submittedName>
</protein>
<proteinExistence type="predicted"/>
<dbReference type="InterPro" id="IPR011049">
    <property type="entry name" value="Serralysin-like_metalloprot_C"/>
</dbReference>
<gene>
    <name evidence="1" type="ORF">HLB44_02550</name>
</gene>
<dbReference type="Gene3D" id="2.150.10.10">
    <property type="entry name" value="Serralysin-like metalloprotease, C-terminal"/>
    <property type="match status" value="1"/>
</dbReference>
<sequence length="362" mass="37106">MSFQLYRINELYSDGYRTTQFIELSVGNADGQSLWAGVTISSTRHGITNTFTFPSNLPSNATANTTVLLATQSFADRAGVTPDFIIPDGFLFTFGGTLNFGNADIIDYPVLLTADSLHSHSRDGSAMVPSPRNFAGETAPLPEPLIQLPGTAGEDIMTGGPHSESIAVLAGNDYVLGSSGNDSISGGTGIDTAVYPLARIAYTLRMTAPGEYQVEKPAAAGTDSLVGVERLQFSDMHLALDLDGHAGQTARLLGAVFGAASVANKAYAGVGLALLDSGTSYEALAALAVQAAGKSSHADVVALLWTNLVGSAPTAADAAPYVAMLDGGMSIGALAAMAADLPINAVNIDLTGLAQTGLAFTA</sequence>
<accession>A0ABX2ED47</accession>
<reference evidence="1 2" key="1">
    <citation type="submission" date="2020-05" db="EMBL/GenBank/DDBJ databases">
        <title>Aquincola sp. isolate from soil.</title>
        <authorList>
            <person name="Han J."/>
            <person name="Kim D.-U."/>
        </authorList>
    </citation>
    <scope>NUCLEOTIDE SEQUENCE [LARGE SCALE GENOMIC DNA]</scope>
    <source>
        <strain evidence="1 2">S2</strain>
    </source>
</reference>
<keyword evidence="2" id="KW-1185">Reference proteome</keyword>
<evidence type="ECO:0000313" key="2">
    <source>
        <dbReference type="Proteomes" id="UP000737171"/>
    </source>
</evidence>
<dbReference type="RefSeq" id="WP_173120282.1">
    <property type="nucleotide sequence ID" value="NZ_JABRWJ010000001.1"/>
</dbReference>
<dbReference type="EMBL" id="JABRWJ010000001">
    <property type="protein sequence ID" value="NRF65860.1"/>
    <property type="molecule type" value="Genomic_DNA"/>
</dbReference>
<dbReference type="Pfam" id="PF00353">
    <property type="entry name" value="HemolysinCabind"/>
    <property type="match status" value="1"/>
</dbReference>
<organism evidence="1 2">
    <name type="scientific">Pseudaquabacterium terrae</name>
    <dbReference type="NCBI Taxonomy" id="2732868"/>
    <lineage>
        <taxon>Bacteria</taxon>
        <taxon>Pseudomonadati</taxon>
        <taxon>Pseudomonadota</taxon>
        <taxon>Betaproteobacteria</taxon>
        <taxon>Burkholderiales</taxon>
        <taxon>Sphaerotilaceae</taxon>
        <taxon>Pseudaquabacterium</taxon>
    </lineage>
</organism>